<gene>
    <name evidence="1" type="ORF">DIT97_27960</name>
    <name evidence="2" type="ORF">GmarT_09460</name>
</gene>
<dbReference type="InterPro" id="IPR011990">
    <property type="entry name" value="TPR-like_helical_dom_sf"/>
</dbReference>
<evidence type="ECO:0000313" key="3">
    <source>
        <dbReference type="Proteomes" id="UP000263642"/>
    </source>
</evidence>
<proteinExistence type="predicted"/>
<dbReference type="RefSeq" id="WP_002646503.1">
    <property type="nucleotide sequence ID" value="NZ_CP042910.1"/>
</dbReference>
<evidence type="ECO:0000313" key="1">
    <source>
        <dbReference type="EMBL" id="HCO26662.1"/>
    </source>
</evidence>
<dbReference type="Gene3D" id="1.25.40.10">
    <property type="entry name" value="Tetratricopeptide repeat domain"/>
    <property type="match status" value="1"/>
</dbReference>
<name>A0A3D3REZ9_9PLAN</name>
<dbReference type="SUPFAM" id="SSF48452">
    <property type="entry name" value="TPR-like"/>
    <property type="match status" value="1"/>
</dbReference>
<reference evidence="1 3" key="1">
    <citation type="journal article" date="2018" name="Nat. Biotechnol.">
        <title>A standardized bacterial taxonomy based on genome phylogeny substantially revises the tree of life.</title>
        <authorList>
            <person name="Parks D.H."/>
            <person name="Chuvochina M."/>
            <person name="Waite D.W."/>
            <person name="Rinke C."/>
            <person name="Skarshewski A."/>
            <person name="Chaumeil P.A."/>
            <person name="Hugenholtz P."/>
        </authorList>
    </citation>
    <scope>NUCLEOTIDE SEQUENCE [LARGE SCALE GENOMIC DNA]</scope>
    <source>
        <strain evidence="1">UBA9375</strain>
    </source>
</reference>
<dbReference type="Proteomes" id="UP000322887">
    <property type="component" value="Chromosome"/>
</dbReference>
<dbReference type="EMBL" id="CP042910">
    <property type="protein sequence ID" value="QEG15108.1"/>
    <property type="molecule type" value="Genomic_DNA"/>
</dbReference>
<accession>A0A3D3REZ9</accession>
<dbReference type="Proteomes" id="UP000263642">
    <property type="component" value="Unassembled WGS sequence"/>
</dbReference>
<keyword evidence="4" id="KW-1185">Reference proteome</keyword>
<protein>
    <recommendedName>
        <fullName evidence="5">Tetratricopeptide repeat protein</fullName>
    </recommendedName>
</protein>
<sequence length="257" mass="29787">MYATEKDLDKLTRCYEIQRWDEGLCLSQSLLKQFPHDGRVWELSGMLFRELTSFKLAQNALETATTLIPLSDRAQLALADCYLHFGQRQLAGEMFQFLYEKVGIAPQLHSELKDRLQKLSDSEHQSDGWEPADLQRPKLTAEHHYNLAHSMGYLGYPPECVEQEILRAIELAPDCLEYRIGLAGFLSQLHRAEEGYQYVARLSLQEISRLECECCLERLVKVFHAGGDHRRLLACMDRVEEVKRAQRKRKCINNDEE</sequence>
<evidence type="ECO:0000313" key="4">
    <source>
        <dbReference type="Proteomes" id="UP000322887"/>
    </source>
</evidence>
<dbReference type="GeneID" id="98645603"/>
<dbReference type="AlphaFoldDB" id="A0A3D3REZ9"/>
<evidence type="ECO:0000313" key="2">
    <source>
        <dbReference type="EMBL" id="QEG15108.1"/>
    </source>
</evidence>
<evidence type="ECO:0008006" key="5">
    <source>
        <dbReference type="Google" id="ProtNLM"/>
    </source>
</evidence>
<reference evidence="2 4" key="2">
    <citation type="submission" date="2019-08" db="EMBL/GenBank/DDBJ databases">
        <title>Deep-cultivation of Planctomycetes and their phenomic and genomic characterization uncovers novel biology.</title>
        <authorList>
            <person name="Wiegand S."/>
            <person name="Jogler M."/>
            <person name="Boedeker C."/>
            <person name="Pinto D."/>
            <person name="Vollmers J."/>
            <person name="Rivas-Marin E."/>
            <person name="Kohn T."/>
            <person name="Peeters S.H."/>
            <person name="Heuer A."/>
            <person name="Rast P."/>
            <person name="Oberbeckmann S."/>
            <person name="Bunk B."/>
            <person name="Jeske O."/>
            <person name="Meyerdierks A."/>
            <person name="Storesund J.E."/>
            <person name="Kallscheuer N."/>
            <person name="Luecker S."/>
            <person name="Lage O.M."/>
            <person name="Pohl T."/>
            <person name="Merkel B.J."/>
            <person name="Hornburger P."/>
            <person name="Mueller R.-W."/>
            <person name="Bruemmer F."/>
            <person name="Labrenz M."/>
            <person name="Spormann A.M."/>
            <person name="Op den Camp H."/>
            <person name="Overmann J."/>
            <person name="Amann R."/>
            <person name="Jetten M.S.M."/>
            <person name="Mascher T."/>
            <person name="Medema M.H."/>
            <person name="Devos D.P."/>
            <person name="Kaster A.-K."/>
            <person name="Ovreas L."/>
            <person name="Rohde M."/>
            <person name="Galperin M.Y."/>
            <person name="Jogler C."/>
        </authorList>
    </citation>
    <scope>NUCLEOTIDE SEQUENCE [LARGE SCALE GENOMIC DNA]</scope>
    <source>
        <strain evidence="2 4">DSM 8797</strain>
    </source>
</reference>
<organism evidence="1 3">
    <name type="scientific">Gimesia maris</name>
    <dbReference type="NCBI Taxonomy" id="122"/>
    <lineage>
        <taxon>Bacteria</taxon>
        <taxon>Pseudomonadati</taxon>
        <taxon>Planctomycetota</taxon>
        <taxon>Planctomycetia</taxon>
        <taxon>Planctomycetales</taxon>
        <taxon>Planctomycetaceae</taxon>
        <taxon>Gimesia</taxon>
    </lineage>
</organism>
<dbReference type="EMBL" id="DQAY01000166">
    <property type="protein sequence ID" value="HCO26662.1"/>
    <property type="molecule type" value="Genomic_DNA"/>
</dbReference>